<dbReference type="InterPro" id="IPR020559">
    <property type="entry name" value="PRibGlycinamide_synth_CS"/>
</dbReference>
<dbReference type="InterPro" id="IPR000115">
    <property type="entry name" value="PRibGlycinamide_synth"/>
</dbReference>
<dbReference type="InterPro" id="IPR037123">
    <property type="entry name" value="PRibGlycinamide_synth_C_sf"/>
</dbReference>
<dbReference type="Gene3D" id="3.90.600.10">
    <property type="entry name" value="Phosphoribosylglycinamide synthetase, C-terminal domain"/>
    <property type="match status" value="1"/>
</dbReference>
<dbReference type="FunFam" id="3.90.600.10:FF:000001">
    <property type="entry name" value="Trifunctional purine biosynthetic protein adenosine-3"/>
    <property type="match status" value="1"/>
</dbReference>
<feature type="domain" description="ATP-grasp" evidence="12">
    <location>
        <begin position="2"/>
        <end position="165"/>
    </location>
</feature>
<dbReference type="FunFam" id="3.30.470.20:FF:000018">
    <property type="entry name" value="Trifunctional purine biosynthetic protein adenosine-3"/>
    <property type="match status" value="1"/>
</dbReference>
<keyword evidence="8" id="KW-0464">Manganese</keyword>
<dbReference type="UniPathway" id="UPA00074">
    <property type="reaction ID" value="UER00125"/>
</dbReference>
<dbReference type="PROSITE" id="PS00184">
    <property type="entry name" value="GARS"/>
    <property type="match status" value="1"/>
</dbReference>
<evidence type="ECO:0000256" key="9">
    <source>
        <dbReference type="ARBA" id="ARBA00038345"/>
    </source>
</evidence>
<dbReference type="Pfam" id="PF02843">
    <property type="entry name" value="GARS_C"/>
    <property type="match status" value="1"/>
</dbReference>
<sequence length="280" mass="30563">MGKGVFIAETEEEARRAVRLLMEEKAFGQSGSRVVVEEYLQGREVSVLAFTDGKTLVPMVSALDHKRAEEQDRGPNTGGMGALAPNPYYDAETARICMEQIFLPTMAAMNAEGRKFKGCLYFGLMLTAQGPKVIEYNCRFGDPEAQPVLSLLQTDLFEIMLAVEEERLGEMEIKFQEGAACCVVMASKGYPTHYDTGYEIALSDANSLANIKVYQAGTRREGDKLLTSGGRVLGVTAVATTQKGAVHAAYGAVEKIRFANAYYRRDIGARALEIAPYGEA</sequence>
<reference evidence="13" key="1">
    <citation type="submission" date="2019-08" db="EMBL/GenBank/DDBJ databases">
        <authorList>
            <person name="Kucharzyk K."/>
            <person name="Murdoch R.W."/>
            <person name="Higgins S."/>
            <person name="Loffler F."/>
        </authorList>
    </citation>
    <scope>NUCLEOTIDE SEQUENCE</scope>
</reference>
<dbReference type="GO" id="GO:0006189">
    <property type="term" value="P:'de novo' IMP biosynthetic process"/>
    <property type="evidence" value="ECO:0007669"/>
    <property type="project" value="UniProtKB-UniPathway"/>
</dbReference>
<dbReference type="InterPro" id="IPR020561">
    <property type="entry name" value="PRibGlycinamid_synth_ATP-grasp"/>
</dbReference>
<evidence type="ECO:0000256" key="2">
    <source>
        <dbReference type="ARBA" id="ARBA00013255"/>
    </source>
</evidence>
<accession>A0A645CXY7</accession>
<evidence type="ECO:0000313" key="13">
    <source>
        <dbReference type="EMBL" id="MPM81769.1"/>
    </source>
</evidence>
<evidence type="ECO:0000256" key="1">
    <source>
        <dbReference type="ARBA" id="ARBA00005174"/>
    </source>
</evidence>
<dbReference type="SMART" id="SM01209">
    <property type="entry name" value="GARS_A"/>
    <property type="match status" value="1"/>
</dbReference>
<evidence type="ECO:0000256" key="7">
    <source>
        <dbReference type="ARBA" id="ARBA00022840"/>
    </source>
</evidence>
<comment type="pathway">
    <text evidence="1">Purine metabolism; IMP biosynthesis via de novo pathway; N(1)-(5-phospho-D-ribosyl)glycinamide from 5-phospho-alpha-D-ribose 1-diphosphate: step 2/2.</text>
</comment>
<keyword evidence="7" id="KW-0067">ATP-binding</keyword>
<evidence type="ECO:0000259" key="12">
    <source>
        <dbReference type="PROSITE" id="PS50975"/>
    </source>
</evidence>
<dbReference type="PANTHER" id="PTHR43472:SF1">
    <property type="entry name" value="PHOSPHORIBOSYLAMINE--GLYCINE LIGASE, CHLOROPLASTIC"/>
    <property type="match status" value="1"/>
</dbReference>
<comment type="similarity">
    <text evidence="9">Belongs to the GARS family.</text>
</comment>
<dbReference type="InterPro" id="IPR013815">
    <property type="entry name" value="ATP_grasp_subdomain_1"/>
</dbReference>
<dbReference type="AlphaFoldDB" id="A0A645CXY7"/>
<dbReference type="EMBL" id="VSSQ01031026">
    <property type="protein sequence ID" value="MPM81769.1"/>
    <property type="molecule type" value="Genomic_DNA"/>
</dbReference>
<evidence type="ECO:0000256" key="8">
    <source>
        <dbReference type="ARBA" id="ARBA00023211"/>
    </source>
</evidence>
<proteinExistence type="inferred from homology"/>
<keyword evidence="6" id="KW-0658">Purine biosynthesis</keyword>
<dbReference type="PANTHER" id="PTHR43472">
    <property type="entry name" value="PHOSPHORIBOSYLAMINE--GLYCINE LIGASE"/>
    <property type="match status" value="1"/>
</dbReference>
<dbReference type="GO" id="GO:0004637">
    <property type="term" value="F:phosphoribosylamine-glycine ligase activity"/>
    <property type="evidence" value="ECO:0007669"/>
    <property type="project" value="UniProtKB-EC"/>
</dbReference>
<evidence type="ECO:0000256" key="5">
    <source>
        <dbReference type="ARBA" id="ARBA00022741"/>
    </source>
</evidence>
<dbReference type="InterPro" id="IPR011761">
    <property type="entry name" value="ATP-grasp"/>
</dbReference>
<dbReference type="GO" id="GO:0046872">
    <property type="term" value="F:metal ion binding"/>
    <property type="evidence" value="ECO:0007669"/>
    <property type="project" value="UniProtKB-KW"/>
</dbReference>
<comment type="caution">
    <text evidence="13">The sequence shown here is derived from an EMBL/GenBank/DDBJ whole genome shotgun (WGS) entry which is preliminary data.</text>
</comment>
<dbReference type="SMART" id="SM01210">
    <property type="entry name" value="GARS_C"/>
    <property type="match status" value="1"/>
</dbReference>
<dbReference type="Pfam" id="PF01071">
    <property type="entry name" value="GARS_A"/>
    <property type="match status" value="1"/>
</dbReference>
<keyword evidence="4" id="KW-0479">Metal-binding</keyword>
<dbReference type="Gene3D" id="3.30.1490.20">
    <property type="entry name" value="ATP-grasp fold, A domain"/>
    <property type="match status" value="1"/>
</dbReference>
<dbReference type="PROSITE" id="PS50975">
    <property type="entry name" value="ATP_GRASP"/>
    <property type="match status" value="1"/>
</dbReference>
<dbReference type="InterPro" id="IPR020560">
    <property type="entry name" value="PRibGlycinamide_synth_C-dom"/>
</dbReference>
<evidence type="ECO:0000256" key="11">
    <source>
        <dbReference type="ARBA" id="ARBA00042864"/>
    </source>
</evidence>
<evidence type="ECO:0000256" key="4">
    <source>
        <dbReference type="ARBA" id="ARBA00022723"/>
    </source>
</evidence>
<protein>
    <recommendedName>
        <fullName evidence="2">phosphoribosylamine--glycine ligase</fullName>
        <ecNumber evidence="2">6.3.4.13</ecNumber>
    </recommendedName>
    <alternativeName>
        <fullName evidence="10">Glycinamide ribonucleotide synthetase</fullName>
    </alternativeName>
    <alternativeName>
        <fullName evidence="11">Phosphoribosylglycinamide synthetase</fullName>
    </alternativeName>
</protein>
<evidence type="ECO:0000256" key="10">
    <source>
        <dbReference type="ARBA" id="ARBA00042242"/>
    </source>
</evidence>
<dbReference type="Gene3D" id="3.30.470.20">
    <property type="entry name" value="ATP-grasp fold, B domain"/>
    <property type="match status" value="1"/>
</dbReference>
<keyword evidence="5" id="KW-0547">Nucleotide-binding</keyword>
<name>A0A645CXY7_9ZZZZ</name>
<dbReference type="EC" id="6.3.4.13" evidence="2"/>
<dbReference type="SUPFAM" id="SSF51246">
    <property type="entry name" value="Rudiment single hybrid motif"/>
    <property type="match status" value="1"/>
</dbReference>
<evidence type="ECO:0000256" key="6">
    <source>
        <dbReference type="ARBA" id="ARBA00022755"/>
    </source>
</evidence>
<organism evidence="13">
    <name type="scientific">bioreactor metagenome</name>
    <dbReference type="NCBI Taxonomy" id="1076179"/>
    <lineage>
        <taxon>unclassified sequences</taxon>
        <taxon>metagenomes</taxon>
        <taxon>ecological metagenomes</taxon>
    </lineage>
</organism>
<evidence type="ECO:0000256" key="3">
    <source>
        <dbReference type="ARBA" id="ARBA00022598"/>
    </source>
</evidence>
<keyword evidence="3 13" id="KW-0436">Ligase</keyword>
<dbReference type="SUPFAM" id="SSF56059">
    <property type="entry name" value="Glutathione synthetase ATP-binding domain-like"/>
    <property type="match status" value="1"/>
</dbReference>
<dbReference type="NCBIfam" id="TIGR00877">
    <property type="entry name" value="purD"/>
    <property type="match status" value="1"/>
</dbReference>
<dbReference type="GO" id="GO:0009113">
    <property type="term" value="P:purine nucleobase biosynthetic process"/>
    <property type="evidence" value="ECO:0007669"/>
    <property type="project" value="InterPro"/>
</dbReference>
<dbReference type="InterPro" id="IPR011054">
    <property type="entry name" value="Rudment_hybrid_motif"/>
</dbReference>
<dbReference type="GO" id="GO:0005524">
    <property type="term" value="F:ATP binding"/>
    <property type="evidence" value="ECO:0007669"/>
    <property type="project" value="UniProtKB-KW"/>
</dbReference>
<gene>
    <name evidence="13" type="primary">purD_38</name>
    <name evidence="13" type="ORF">SDC9_128826</name>
</gene>